<evidence type="ECO:0000256" key="1">
    <source>
        <dbReference type="ARBA" id="ARBA00007031"/>
    </source>
</evidence>
<comment type="caution">
    <text evidence="3">The sequence shown here is derived from an EMBL/GenBank/DDBJ whole genome shotgun (WGS) entry which is preliminary data.</text>
</comment>
<reference evidence="3" key="1">
    <citation type="journal article" date="2021" name="Front. Microbiol.">
        <title>Comprehensive Comparative Genomics and Phenotyping of Methylobacterium Species.</title>
        <authorList>
            <person name="Alessa O."/>
            <person name="Ogura Y."/>
            <person name="Fujitani Y."/>
            <person name="Takami H."/>
            <person name="Hayashi T."/>
            <person name="Sahin N."/>
            <person name="Tani A."/>
        </authorList>
    </citation>
    <scope>NUCLEOTIDE SEQUENCE</scope>
    <source>
        <strain evidence="3">LMG 23639</strain>
    </source>
</reference>
<feature type="region of interest" description="Disordered" evidence="2">
    <location>
        <begin position="137"/>
        <end position="160"/>
    </location>
</feature>
<keyword evidence="4" id="KW-1185">Reference proteome</keyword>
<organism evidence="3 4">
    <name type="scientific">Methylobacterium jeotgali</name>
    <dbReference type="NCBI Taxonomy" id="381630"/>
    <lineage>
        <taxon>Bacteria</taxon>
        <taxon>Pseudomonadati</taxon>
        <taxon>Pseudomonadota</taxon>
        <taxon>Alphaproteobacteria</taxon>
        <taxon>Hyphomicrobiales</taxon>
        <taxon>Methylobacteriaceae</taxon>
        <taxon>Methylobacterium</taxon>
    </lineage>
</organism>
<evidence type="ECO:0000313" key="3">
    <source>
        <dbReference type="EMBL" id="GJE05242.1"/>
    </source>
</evidence>
<dbReference type="Pfam" id="PF05443">
    <property type="entry name" value="ROS_MUCR"/>
    <property type="match status" value="1"/>
</dbReference>
<evidence type="ECO:0000313" key="4">
    <source>
        <dbReference type="Proteomes" id="UP001055102"/>
    </source>
</evidence>
<evidence type="ECO:0000256" key="2">
    <source>
        <dbReference type="SAM" id="MobiDB-lite"/>
    </source>
</evidence>
<accession>A0ABQ4SQ11</accession>
<dbReference type="InterPro" id="IPR008807">
    <property type="entry name" value="ROS_MUCR"/>
</dbReference>
<name>A0ABQ4SQ11_9HYPH</name>
<dbReference type="InterPro" id="IPR041920">
    <property type="entry name" value="ROS/MUCR_sf"/>
</dbReference>
<reference evidence="3" key="2">
    <citation type="submission" date="2021-08" db="EMBL/GenBank/DDBJ databases">
        <authorList>
            <person name="Tani A."/>
            <person name="Ola A."/>
            <person name="Ogura Y."/>
            <person name="Katsura K."/>
            <person name="Hayashi T."/>
        </authorList>
    </citation>
    <scope>NUCLEOTIDE SEQUENCE</scope>
    <source>
        <strain evidence="3">LMG 23639</strain>
    </source>
</reference>
<sequence>MNEKAVTLRNDHIRQTVKVVAAYISNNSLPAAELPSLIFGIYSALSGLRQGGASEAPMVEKPTPAQIHKSITHDALISFIDGKPYKTLKRHLTGNGMTVAQYRERYGLPRDYPTVAISYSQQRSTLAKSFGLGSQRRETTAKATITVGAEAPKKRGRKTT</sequence>
<dbReference type="RefSeq" id="WP_078947056.1">
    <property type="nucleotide sequence ID" value="NZ_BPQR01000009.1"/>
</dbReference>
<protein>
    <recommendedName>
        <fullName evidence="5">MucR family transcriptional regulator</fullName>
    </recommendedName>
</protein>
<dbReference type="Gene3D" id="1.10.10.1550">
    <property type="entry name" value="ROS/MUCR transcriptional regulator protein"/>
    <property type="match status" value="1"/>
</dbReference>
<gene>
    <name evidence="3" type="ORF">AOPFMNJM_0540</name>
</gene>
<dbReference type="EMBL" id="BPQR01000009">
    <property type="protein sequence ID" value="GJE05242.1"/>
    <property type="molecule type" value="Genomic_DNA"/>
</dbReference>
<proteinExistence type="inferred from homology"/>
<comment type="similarity">
    <text evidence="1">Belongs to the ros/MucR family.</text>
</comment>
<dbReference type="Proteomes" id="UP001055102">
    <property type="component" value="Unassembled WGS sequence"/>
</dbReference>
<evidence type="ECO:0008006" key="5">
    <source>
        <dbReference type="Google" id="ProtNLM"/>
    </source>
</evidence>